<dbReference type="InterPro" id="IPR010979">
    <property type="entry name" value="Ribosomal_uS13-like_H2TH"/>
</dbReference>
<name>A0A1E1K7W4_9HELO</name>
<dbReference type="InterPro" id="IPR001892">
    <property type="entry name" value="Ribosomal_uS13"/>
</dbReference>
<organism evidence="6 7">
    <name type="scientific">Rhynchosporium agropyri</name>
    <dbReference type="NCBI Taxonomy" id="914238"/>
    <lineage>
        <taxon>Eukaryota</taxon>
        <taxon>Fungi</taxon>
        <taxon>Dikarya</taxon>
        <taxon>Ascomycota</taxon>
        <taxon>Pezizomycotina</taxon>
        <taxon>Leotiomycetes</taxon>
        <taxon>Helotiales</taxon>
        <taxon>Ploettnerulaceae</taxon>
        <taxon>Rhynchosporium</taxon>
    </lineage>
</organism>
<dbReference type="EMBL" id="FJUX01000017">
    <property type="protein sequence ID" value="CZS94071.1"/>
    <property type="molecule type" value="Genomic_DNA"/>
</dbReference>
<dbReference type="Gene3D" id="1.10.8.50">
    <property type="match status" value="1"/>
</dbReference>
<feature type="chain" id="PRO_5009445654" evidence="5">
    <location>
        <begin position="25"/>
        <end position="131"/>
    </location>
</feature>
<evidence type="ECO:0000313" key="7">
    <source>
        <dbReference type="Proteomes" id="UP000178912"/>
    </source>
</evidence>
<dbReference type="SUPFAM" id="SSF46946">
    <property type="entry name" value="S13-like H2TH domain"/>
    <property type="match status" value="1"/>
</dbReference>
<dbReference type="AlphaFoldDB" id="A0A1E1K7W4"/>
<dbReference type="Gene3D" id="4.10.910.10">
    <property type="entry name" value="30s ribosomal protein s13, domain 2"/>
    <property type="match status" value="1"/>
</dbReference>
<dbReference type="GO" id="GO:0006412">
    <property type="term" value="P:translation"/>
    <property type="evidence" value="ECO:0007669"/>
    <property type="project" value="InterPro"/>
</dbReference>
<evidence type="ECO:0000256" key="4">
    <source>
        <dbReference type="RuleBase" id="RU003830"/>
    </source>
</evidence>
<evidence type="ECO:0000256" key="1">
    <source>
        <dbReference type="ARBA" id="ARBA00008080"/>
    </source>
</evidence>
<evidence type="ECO:0000256" key="5">
    <source>
        <dbReference type="SAM" id="SignalP"/>
    </source>
</evidence>
<evidence type="ECO:0000313" key="6">
    <source>
        <dbReference type="EMBL" id="CZS94071.1"/>
    </source>
</evidence>
<dbReference type="PROSITE" id="PS00646">
    <property type="entry name" value="RIBOSOMAL_S13_1"/>
    <property type="match status" value="1"/>
</dbReference>
<dbReference type="GO" id="GO:0005777">
    <property type="term" value="C:peroxisome"/>
    <property type="evidence" value="ECO:0007669"/>
    <property type="project" value="EnsemblFungi"/>
</dbReference>
<protein>
    <submittedName>
        <fullName evidence="6">Related to ribosomal protein S13</fullName>
    </submittedName>
</protein>
<keyword evidence="7" id="KW-1185">Reference proteome</keyword>
<dbReference type="GO" id="GO:0005763">
    <property type="term" value="C:mitochondrial small ribosomal subunit"/>
    <property type="evidence" value="ECO:0007669"/>
    <property type="project" value="EnsemblFungi"/>
</dbReference>
<dbReference type="Pfam" id="PF00416">
    <property type="entry name" value="Ribosomal_S13"/>
    <property type="match status" value="1"/>
</dbReference>
<gene>
    <name evidence="6" type="ORF">RAG0_04102</name>
</gene>
<dbReference type="GO" id="GO:0003723">
    <property type="term" value="F:RNA binding"/>
    <property type="evidence" value="ECO:0007669"/>
    <property type="project" value="InterPro"/>
</dbReference>
<evidence type="ECO:0000256" key="2">
    <source>
        <dbReference type="ARBA" id="ARBA00022980"/>
    </source>
</evidence>
<dbReference type="InterPro" id="IPR018269">
    <property type="entry name" value="Ribosomal_uS13_CS"/>
</dbReference>
<keyword evidence="3 4" id="KW-0687">Ribonucleoprotein</keyword>
<evidence type="ECO:0000256" key="3">
    <source>
        <dbReference type="ARBA" id="ARBA00023274"/>
    </source>
</evidence>
<dbReference type="PANTHER" id="PTHR10871">
    <property type="entry name" value="30S RIBOSOMAL PROTEIN S13/40S RIBOSOMAL PROTEIN S18"/>
    <property type="match status" value="1"/>
</dbReference>
<dbReference type="PIRSF" id="PIRSF002134">
    <property type="entry name" value="Ribosomal_S13"/>
    <property type="match status" value="1"/>
</dbReference>
<accession>A0A1E1K7W4</accession>
<proteinExistence type="inferred from homology"/>
<sequence length="131" mass="14890">MTVFHSVICLHLQVFLLGIPFAETKLLKACLERFYGIGAQHSSRMLAKHSIFPAARIGDLPTKTILALDADLSAMKIENELRHEMRANILRLRTMGSYRGVRHAMGYPVRGQRTRSQIMNSRKLNRTTRIG</sequence>
<dbReference type="Proteomes" id="UP000178912">
    <property type="component" value="Unassembled WGS sequence"/>
</dbReference>
<dbReference type="PROSITE" id="PS50159">
    <property type="entry name" value="RIBOSOMAL_S13_2"/>
    <property type="match status" value="1"/>
</dbReference>
<dbReference type="OrthoDB" id="525520at2759"/>
<dbReference type="GO" id="GO:0003735">
    <property type="term" value="F:structural constituent of ribosome"/>
    <property type="evidence" value="ECO:0007669"/>
    <property type="project" value="EnsemblFungi"/>
</dbReference>
<reference evidence="7" key="1">
    <citation type="submission" date="2016-03" db="EMBL/GenBank/DDBJ databases">
        <authorList>
            <person name="Guldener U."/>
        </authorList>
    </citation>
    <scope>NUCLEOTIDE SEQUENCE [LARGE SCALE GENOMIC DNA]</scope>
    <source>
        <strain evidence="7">04CH-RAC-A.6.1</strain>
    </source>
</reference>
<comment type="similarity">
    <text evidence="1 4">Belongs to the universal ribosomal protein uS13 family.</text>
</comment>
<dbReference type="InterPro" id="IPR027437">
    <property type="entry name" value="Rbsml_uS13_C"/>
</dbReference>
<keyword evidence="5" id="KW-0732">Signal</keyword>
<keyword evidence="2 4" id="KW-0689">Ribosomal protein</keyword>
<dbReference type="PANTHER" id="PTHR10871:SF1">
    <property type="entry name" value="SMALL RIBOSOMAL SUBUNIT PROTEIN US13M"/>
    <property type="match status" value="1"/>
</dbReference>
<feature type="signal peptide" evidence="5">
    <location>
        <begin position="1"/>
        <end position="24"/>
    </location>
</feature>